<gene>
    <name evidence="1" type="ORF">H9625_16370</name>
</gene>
<evidence type="ECO:0000313" key="2">
    <source>
        <dbReference type="Proteomes" id="UP000620874"/>
    </source>
</evidence>
<dbReference type="PANTHER" id="PTHR34986">
    <property type="entry name" value="EVOLVED BETA-GALACTOSIDASE SUBUNIT BETA"/>
    <property type="match status" value="1"/>
</dbReference>
<evidence type="ECO:0000313" key="1">
    <source>
        <dbReference type="EMBL" id="MBD8041984.1"/>
    </source>
</evidence>
<dbReference type="RefSeq" id="WP_022039489.1">
    <property type="nucleotide sequence ID" value="NZ_JACSPP010000087.1"/>
</dbReference>
<dbReference type="EMBL" id="JACSPP010000087">
    <property type="protein sequence ID" value="MBD8041984.1"/>
    <property type="molecule type" value="Genomic_DNA"/>
</dbReference>
<organism evidence="1 2">
    <name type="scientific">Phocaeicola intestinalis</name>
    <dbReference type="NCBI Taxonomy" id="2762212"/>
    <lineage>
        <taxon>Bacteria</taxon>
        <taxon>Pseudomonadati</taxon>
        <taxon>Bacteroidota</taxon>
        <taxon>Bacteroidia</taxon>
        <taxon>Bacteroidales</taxon>
        <taxon>Bacteroidaceae</taxon>
        <taxon>Phocaeicola</taxon>
    </lineage>
</organism>
<name>A0ABR8YCN4_9BACT</name>
<comment type="caution">
    <text evidence="1">The sequence shown here is derived from an EMBL/GenBank/DDBJ whole genome shotgun (WGS) entry which is preliminary data.</text>
</comment>
<sequence length="151" mass="16960">MVVDKLENMEKYVSLNPLFADALAFLKATDLNAHELGKMTLKEGELTVNFSQTRPKTKEEAKLETHNNFIDIQIPLSGVELMGYMPRTDLPEEEYNAEKDITFYKGLAPDYLTVKPGMFAIFFPEDAHAPGVTPDGVKKIIIKVKANRLKG</sequence>
<dbReference type="InterPro" id="IPR004375">
    <property type="entry name" value="NanQ/TabA/YiaL"/>
</dbReference>
<dbReference type="InterPro" id="IPR037012">
    <property type="entry name" value="NanQ/TabA/YiaL_sf"/>
</dbReference>
<proteinExistence type="predicted"/>
<keyword evidence="2" id="KW-1185">Reference proteome</keyword>
<accession>A0ABR8YCN4</accession>
<dbReference type="Pfam" id="PF04074">
    <property type="entry name" value="DUF386"/>
    <property type="match status" value="1"/>
</dbReference>
<dbReference type="PANTHER" id="PTHR34986:SF1">
    <property type="entry name" value="PROTEIN YIAL"/>
    <property type="match status" value="1"/>
</dbReference>
<protein>
    <submittedName>
        <fullName evidence="1">YhcH/YjgK/YiaL family protein</fullName>
    </submittedName>
</protein>
<dbReference type="SUPFAM" id="SSF51197">
    <property type="entry name" value="Clavaminate synthase-like"/>
    <property type="match status" value="1"/>
</dbReference>
<dbReference type="NCBIfam" id="TIGR00022">
    <property type="entry name" value="YhcH/YjgK/YiaL family protein"/>
    <property type="match status" value="1"/>
</dbReference>
<reference evidence="1 2" key="1">
    <citation type="submission" date="2020-08" db="EMBL/GenBank/DDBJ databases">
        <title>A Genomic Blueprint of the Chicken Gut Microbiome.</title>
        <authorList>
            <person name="Gilroy R."/>
            <person name="Ravi A."/>
            <person name="Getino M."/>
            <person name="Pursley I."/>
            <person name="Horton D.L."/>
            <person name="Alikhan N.-F."/>
            <person name="Baker D."/>
            <person name="Gharbi K."/>
            <person name="Hall N."/>
            <person name="Watson M."/>
            <person name="Adriaenssens E.M."/>
            <person name="Foster-Nyarko E."/>
            <person name="Jarju S."/>
            <person name="Secka A."/>
            <person name="Antonio M."/>
            <person name="Oren A."/>
            <person name="Chaudhuri R."/>
            <person name="La Ragione R.M."/>
            <person name="Hildebrand F."/>
            <person name="Pallen M.J."/>
        </authorList>
    </citation>
    <scope>NUCLEOTIDE SEQUENCE [LARGE SCALE GENOMIC DNA]</scope>
    <source>
        <strain evidence="1 2">Sa1CVN1</strain>
    </source>
</reference>
<dbReference type="Gene3D" id="2.60.120.370">
    <property type="entry name" value="YhcH/YjgK/YiaL"/>
    <property type="match status" value="1"/>
</dbReference>
<dbReference type="Proteomes" id="UP000620874">
    <property type="component" value="Unassembled WGS sequence"/>
</dbReference>